<keyword evidence="3" id="KW-1185">Reference proteome</keyword>
<feature type="transmembrane region" description="Helical" evidence="1">
    <location>
        <begin position="361"/>
        <end position="383"/>
    </location>
</feature>
<keyword evidence="1" id="KW-0812">Transmembrane</keyword>
<organism evidence="2 3">
    <name type="scientific">Myceligenerans crystallogenes</name>
    <dbReference type="NCBI Taxonomy" id="316335"/>
    <lineage>
        <taxon>Bacteria</taxon>
        <taxon>Bacillati</taxon>
        <taxon>Actinomycetota</taxon>
        <taxon>Actinomycetes</taxon>
        <taxon>Micrococcales</taxon>
        <taxon>Promicromonosporaceae</taxon>
        <taxon>Myceligenerans</taxon>
    </lineage>
</organism>
<accession>A0ABN2NAT6</accession>
<dbReference type="EMBL" id="BAAANL010000003">
    <property type="protein sequence ID" value="GAA1860850.1"/>
    <property type="molecule type" value="Genomic_DNA"/>
</dbReference>
<feature type="transmembrane region" description="Helical" evidence="1">
    <location>
        <begin position="403"/>
        <end position="425"/>
    </location>
</feature>
<sequence>MAAASNHPYFDPPTARSTIRVTNVYGTEWLPVEDLDGIVPVTGRLRFGRLADAYTRGADQLPAVVATRELDAAELGFRRWAGTAERAGVWLFVLPSGRAVVGLTIDFSGAPLDAIDLLEDCYYGDVTAAGTDVADLAARLARESGIPAAEGLAPERHQLVFLPVLEERYRQGPERFDLMQRLVYRADLPSSEESSSIEFPGELNRHSYAPAAVGPYVSVLAGQQDYVENAALVSAVQCVGAEVMSRKIWEDANEDFRRFHDDVATAGSRQQRLALEPIARKIARRKTQLSHDVESVRELDLVVRSLRVLSFHKSLFDAMGLRERCEVVDRLLARNEQAMSAEATAIASAERRADDVRRFGWSLAVVSTSTFAIPVTVLLAFFGVNAAEVDGSASMFSAAYLPVYLATVAVCLIVGAGPAVAWTLVQRSRLRQESERSQEAVNLAGSQDLIRRRRIPIRR</sequence>
<keyword evidence="1" id="KW-0472">Membrane</keyword>
<comment type="caution">
    <text evidence="2">The sequence shown here is derived from an EMBL/GenBank/DDBJ whole genome shotgun (WGS) entry which is preliminary data.</text>
</comment>
<keyword evidence="1" id="KW-1133">Transmembrane helix</keyword>
<name>A0ABN2NAT6_9MICO</name>
<evidence type="ECO:0008006" key="4">
    <source>
        <dbReference type="Google" id="ProtNLM"/>
    </source>
</evidence>
<evidence type="ECO:0000313" key="2">
    <source>
        <dbReference type="EMBL" id="GAA1860850.1"/>
    </source>
</evidence>
<evidence type="ECO:0000313" key="3">
    <source>
        <dbReference type="Proteomes" id="UP001501094"/>
    </source>
</evidence>
<evidence type="ECO:0000256" key="1">
    <source>
        <dbReference type="SAM" id="Phobius"/>
    </source>
</evidence>
<protein>
    <recommendedName>
        <fullName evidence="4">CorA-like Mg2+ transporter protein</fullName>
    </recommendedName>
</protein>
<dbReference type="Proteomes" id="UP001501094">
    <property type="component" value="Unassembled WGS sequence"/>
</dbReference>
<gene>
    <name evidence="2" type="ORF">GCM10009751_18130</name>
</gene>
<proteinExistence type="predicted"/>
<reference evidence="2 3" key="1">
    <citation type="journal article" date="2019" name="Int. J. Syst. Evol. Microbiol.">
        <title>The Global Catalogue of Microorganisms (GCM) 10K type strain sequencing project: providing services to taxonomists for standard genome sequencing and annotation.</title>
        <authorList>
            <consortium name="The Broad Institute Genomics Platform"/>
            <consortium name="The Broad Institute Genome Sequencing Center for Infectious Disease"/>
            <person name="Wu L."/>
            <person name="Ma J."/>
        </authorList>
    </citation>
    <scope>NUCLEOTIDE SEQUENCE [LARGE SCALE GENOMIC DNA]</scope>
    <source>
        <strain evidence="2 3">JCM 14326</strain>
    </source>
</reference>